<organism evidence="2 3">
    <name type="scientific">Molorchus minor</name>
    <dbReference type="NCBI Taxonomy" id="1323400"/>
    <lineage>
        <taxon>Eukaryota</taxon>
        <taxon>Metazoa</taxon>
        <taxon>Ecdysozoa</taxon>
        <taxon>Arthropoda</taxon>
        <taxon>Hexapoda</taxon>
        <taxon>Insecta</taxon>
        <taxon>Pterygota</taxon>
        <taxon>Neoptera</taxon>
        <taxon>Endopterygota</taxon>
        <taxon>Coleoptera</taxon>
        <taxon>Polyphaga</taxon>
        <taxon>Cucujiformia</taxon>
        <taxon>Chrysomeloidea</taxon>
        <taxon>Cerambycidae</taxon>
        <taxon>Lamiinae</taxon>
        <taxon>Monochamini</taxon>
        <taxon>Molorchus</taxon>
    </lineage>
</organism>
<evidence type="ECO:0000313" key="2">
    <source>
        <dbReference type="EMBL" id="KAJ8973455.1"/>
    </source>
</evidence>
<accession>A0ABQ9J622</accession>
<reference evidence="2" key="1">
    <citation type="journal article" date="2023" name="Insect Mol. Biol.">
        <title>Genome sequencing provides insights into the evolution of gene families encoding plant cell wall-degrading enzymes in longhorned beetles.</title>
        <authorList>
            <person name="Shin N.R."/>
            <person name="Okamura Y."/>
            <person name="Kirsch R."/>
            <person name="Pauchet Y."/>
        </authorList>
    </citation>
    <scope>NUCLEOTIDE SEQUENCE</scope>
    <source>
        <strain evidence="2">MMC_N1</strain>
    </source>
</reference>
<comment type="caution">
    <text evidence="2">The sequence shown here is derived from an EMBL/GenBank/DDBJ whole genome shotgun (WGS) entry which is preliminary data.</text>
</comment>
<proteinExistence type="predicted"/>
<name>A0ABQ9J622_9CUCU</name>
<dbReference type="Proteomes" id="UP001162164">
    <property type="component" value="Unassembled WGS sequence"/>
</dbReference>
<keyword evidence="3" id="KW-1185">Reference proteome</keyword>
<evidence type="ECO:0000256" key="1">
    <source>
        <dbReference type="SAM" id="Phobius"/>
    </source>
</evidence>
<keyword evidence="1" id="KW-0472">Membrane</keyword>
<sequence>CLIKKCLYAKKGSGKIRNTYLIDPQTSSPLTRHVKPRINWARRARDAREPSLPRPEFVQFVQPREWLARDSRATRLAFAAIHFLSVFATITKGLAVSIWTVNHTKTGVPDPVFRHQVTWYKATSSYLWSKVRTKLVGILSCRNVE</sequence>
<keyword evidence="1" id="KW-1133">Transmembrane helix</keyword>
<evidence type="ECO:0000313" key="3">
    <source>
        <dbReference type="Proteomes" id="UP001162164"/>
    </source>
</evidence>
<protein>
    <submittedName>
        <fullName evidence="2">Uncharacterized protein</fullName>
    </submittedName>
</protein>
<keyword evidence="1" id="KW-0812">Transmembrane</keyword>
<feature type="non-terminal residue" evidence="2">
    <location>
        <position position="1"/>
    </location>
</feature>
<dbReference type="EMBL" id="JAPWTJ010001167">
    <property type="protein sequence ID" value="KAJ8973455.1"/>
    <property type="molecule type" value="Genomic_DNA"/>
</dbReference>
<feature type="transmembrane region" description="Helical" evidence="1">
    <location>
        <begin position="76"/>
        <end position="99"/>
    </location>
</feature>
<gene>
    <name evidence="2" type="ORF">NQ317_005908</name>
</gene>